<feature type="domain" description="PDZ" evidence="12">
    <location>
        <begin position="291"/>
        <end position="343"/>
    </location>
</feature>
<evidence type="ECO:0000256" key="7">
    <source>
        <dbReference type="ARBA" id="ARBA00022801"/>
    </source>
</evidence>
<keyword evidence="11" id="KW-0472">Membrane</keyword>
<name>G0EIJ9_BRAIP</name>
<dbReference type="NCBIfam" id="TIGR02037">
    <property type="entry name" value="degP_htrA_DO"/>
    <property type="match status" value="1"/>
</dbReference>
<feature type="domain" description="PDZ" evidence="12">
    <location>
        <begin position="388"/>
        <end position="462"/>
    </location>
</feature>
<dbReference type="PATRIC" id="fig|1045858.4.peg.371"/>
<feature type="binding site" evidence="10">
    <location>
        <begin position="233"/>
        <end position="235"/>
    </location>
    <ligand>
        <name>substrate</name>
    </ligand>
</feature>
<keyword evidence="3 13" id="KW-0645">Protease</keyword>
<dbReference type="KEGG" id="bip:Bint_0373"/>
<dbReference type="Proteomes" id="UP000008522">
    <property type="component" value="Chromosome"/>
</dbReference>
<evidence type="ECO:0000256" key="3">
    <source>
        <dbReference type="ARBA" id="ARBA00022670"/>
    </source>
</evidence>
<keyword evidence="6" id="KW-0574">Periplasm</keyword>
<keyword evidence="8" id="KW-0720">Serine protease</keyword>
<comment type="subcellular location">
    <subcellularLocation>
        <location evidence="1">Periplasm</location>
    </subcellularLocation>
</comment>
<evidence type="ECO:0000256" key="6">
    <source>
        <dbReference type="ARBA" id="ARBA00022764"/>
    </source>
</evidence>
<keyword evidence="11" id="KW-1133">Transmembrane helix</keyword>
<gene>
    <name evidence="13" type="ordered locus">Bint_0373</name>
</gene>
<evidence type="ECO:0000313" key="13">
    <source>
        <dbReference type="EMBL" id="AEM21007.1"/>
    </source>
</evidence>
<feature type="active site" description="Charge relay system" evidence="9">
    <location>
        <position position="128"/>
    </location>
</feature>
<dbReference type="PANTHER" id="PTHR22939:SF129">
    <property type="entry name" value="SERINE PROTEASE HTRA2, MITOCHONDRIAL"/>
    <property type="match status" value="1"/>
</dbReference>
<dbReference type="Pfam" id="PF17820">
    <property type="entry name" value="PDZ_6"/>
    <property type="match status" value="1"/>
</dbReference>
<dbReference type="InterPro" id="IPR001940">
    <property type="entry name" value="Peptidase_S1C"/>
</dbReference>
<dbReference type="SUPFAM" id="SSF50494">
    <property type="entry name" value="Trypsin-like serine proteases"/>
    <property type="match status" value="1"/>
</dbReference>
<dbReference type="CDD" id="cd10839">
    <property type="entry name" value="cpPDZ1_DegP-like"/>
    <property type="match status" value="1"/>
</dbReference>
<evidence type="ECO:0000256" key="11">
    <source>
        <dbReference type="SAM" id="Phobius"/>
    </source>
</evidence>
<feature type="binding site" evidence="10">
    <location>
        <position position="77"/>
    </location>
    <ligand>
        <name>substrate</name>
    </ligand>
</feature>
<dbReference type="PROSITE" id="PS50106">
    <property type="entry name" value="PDZ"/>
    <property type="match status" value="2"/>
</dbReference>
<comment type="similarity">
    <text evidence="2">Belongs to the peptidase S1C family.</text>
</comment>
<dbReference type="AlphaFoldDB" id="G0EIJ9"/>
<dbReference type="Gene3D" id="2.40.10.120">
    <property type="match status" value="1"/>
</dbReference>
<dbReference type="GO" id="GO:0004252">
    <property type="term" value="F:serine-type endopeptidase activity"/>
    <property type="evidence" value="ECO:0007669"/>
    <property type="project" value="InterPro"/>
</dbReference>
<evidence type="ECO:0000313" key="14">
    <source>
        <dbReference type="Proteomes" id="UP000008522"/>
    </source>
</evidence>
<dbReference type="InterPro" id="IPR009003">
    <property type="entry name" value="Peptidase_S1_PA"/>
</dbReference>
<evidence type="ECO:0000256" key="4">
    <source>
        <dbReference type="ARBA" id="ARBA00022729"/>
    </source>
</evidence>
<keyword evidence="11" id="KW-0812">Transmembrane</keyword>
<keyword evidence="5" id="KW-0677">Repeat</keyword>
<feature type="active site" description="Charge relay system" evidence="9">
    <location>
        <position position="159"/>
    </location>
</feature>
<dbReference type="MEROPS" id="S01.491"/>
<dbReference type="Pfam" id="PF13365">
    <property type="entry name" value="Trypsin_2"/>
    <property type="match status" value="1"/>
</dbReference>
<keyword evidence="7" id="KW-0378">Hydrolase</keyword>
<dbReference type="Gene3D" id="2.30.42.10">
    <property type="match status" value="2"/>
</dbReference>
<evidence type="ECO:0000256" key="10">
    <source>
        <dbReference type="PIRSR" id="PIRSR611782-2"/>
    </source>
</evidence>
<dbReference type="eggNOG" id="COG0265">
    <property type="taxonomic scope" value="Bacteria"/>
</dbReference>
<feature type="binding site" evidence="10">
    <location>
        <position position="159"/>
    </location>
    <ligand>
        <name>substrate</name>
    </ligand>
</feature>
<dbReference type="InterPro" id="IPR036034">
    <property type="entry name" value="PDZ_sf"/>
</dbReference>
<evidence type="ECO:0000256" key="2">
    <source>
        <dbReference type="ARBA" id="ARBA00010541"/>
    </source>
</evidence>
<dbReference type="EMBL" id="CP002874">
    <property type="protein sequence ID" value="AEM21007.1"/>
    <property type="molecule type" value="Genomic_DNA"/>
</dbReference>
<organism evidence="13 14">
    <name type="scientific">Brachyspira intermedia (strain ATCC 51140 / PWS/A)</name>
    <name type="common">Serpulina intermedia</name>
    <dbReference type="NCBI Taxonomy" id="1045858"/>
    <lineage>
        <taxon>Bacteria</taxon>
        <taxon>Pseudomonadati</taxon>
        <taxon>Spirochaetota</taxon>
        <taxon>Spirochaetia</taxon>
        <taxon>Brachyspirales</taxon>
        <taxon>Brachyspiraceae</taxon>
        <taxon>Brachyspira</taxon>
    </lineage>
</organism>
<feature type="binding site" evidence="10">
    <location>
        <position position="128"/>
    </location>
    <ligand>
        <name>substrate</name>
    </ligand>
</feature>
<accession>G0EIJ9</accession>
<keyword evidence="4" id="KW-0732">Signal</keyword>
<dbReference type="HOGENOM" id="CLU_020120_1_0_12"/>
<dbReference type="PRINTS" id="PR00834">
    <property type="entry name" value="PROTEASES2C"/>
</dbReference>
<dbReference type="PANTHER" id="PTHR22939">
    <property type="entry name" value="SERINE PROTEASE FAMILY S1C HTRA-RELATED"/>
    <property type="match status" value="1"/>
</dbReference>
<keyword evidence="14" id="KW-1185">Reference proteome</keyword>
<evidence type="ECO:0000256" key="9">
    <source>
        <dbReference type="PIRSR" id="PIRSR611782-1"/>
    </source>
</evidence>
<evidence type="ECO:0000259" key="12">
    <source>
        <dbReference type="PROSITE" id="PS50106"/>
    </source>
</evidence>
<reference evidence="13 14" key="1">
    <citation type="journal article" date="2011" name="BMC Genomics">
        <title>Complete genome sequence of Brachyspira intermedia reveals unique genomic features in Brachyspira species and phage-mediated horizontal gene transfer.</title>
        <authorList>
            <person name="Hafstrom T."/>
            <person name="Jansson D.S."/>
            <person name="Segerman B."/>
        </authorList>
    </citation>
    <scope>NUCLEOTIDE SEQUENCE [LARGE SCALE GENOMIC DNA]</scope>
    <source>
        <strain evidence="14">ATCC 51140 / PWS/A</strain>
    </source>
</reference>
<dbReference type="GO" id="GO:0006508">
    <property type="term" value="P:proteolysis"/>
    <property type="evidence" value="ECO:0007669"/>
    <property type="project" value="UniProtKB-KW"/>
</dbReference>
<evidence type="ECO:0000256" key="1">
    <source>
        <dbReference type="ARBA" id="ARBA00004418"/>
    </source>
</evidence>
<dbReference type="InterPro" id="IPR041489">
    <property type="entry name" value="PDZ_6"/>
</dbReference>
<dbReference type="SUPFAM" id="SSF50156">
    <property type="entry name" value="PDZ domain-like"/>
    <property type="match status" value="2"/>
</dbReference>
<protein>
    <submittedName>
        <fullName evidence="13">Serine endoprotease</fullName>
    </submittedName>
</protein>
<sequence length="495" mass="54511">MFFLNLGLTFTLVGIIISFFIFSYEKNYKKDEFLVHAQAAPEKTAFTGSLDGALAVENAIRDVVDKNMPAVVNISTEIEAGQTEEDRYADEFFRFFFGDQMPRQKRSQKSLGSGFIINEEGYVLSNYHVVKGATKIMITLYGEDGELPAQLIGYDEAYDLALLKIEANNRTFPYVALGDSDAIEPGEFAIAIGNPYGLNNTVTFGIVSAKGRSDVGANKYQRYIQTDVAINPGNSGGPLFNIHGQVIGINTLIYSTSGGSIGIGFATPINLATSVMTDLKENGRVTRGYLGIYLQDIDENLSRGLNVKQNSGVYVSEVIPDSPAAKGGLQDGDIIIEYDGEKMTKSGDLFNKVATTKVGKEVNVKYLRNGRERSTKITIEARVEDEEVVPTRQSQNNSQGSTRSWMGLDVSNITPEISQRLQIRSNERGVVVLNMTQNSKAYQYGLRPGDVIKAINGITISNTDDYDNFVKSYGNDKSFTITIKRARMTYVIIIE</sequence>
<dbReference type="SMART" id="SM00228">
    <property type="entry name" value="PDZ"/>
    <property type="match status" value="2"/>
</dbReference>
<proteinExistence type="inferred from homology"/>
<evidence type="ECO:0000256" key="5">
    <source>
        <dbReference type="ARBA" id="ARBA00022737"/>
    </source>
</evidence>
<feature type="active site" description="Charge relay system" evidence="9">
    <location>
        <position position="235"/>
    </location>
</feature>
<evidence type="ECO:0000256" key="8">
    <source>
        <dbReference type="ARBA" id="ARBA00022825"/>
    </source>
</evidence>
<dbReference type="InterPro" id="IPR011782">
    <property type="entry name" value="Pept_S1C_Do"/>
</dbReference>
<dbReference type="Pfam" id="PF13180">
    <property type="entry name" value="PDZ_2"/>
    <property type="match status" value="1"/>
</dbReference>
<dbReference type="InterPro" id="IPR001478">
    <property type="entry name" value="PDZ"/>
</dbReference>
<feature type="transmembrane region" description="Helical" evidence="11">
    <location>
        <begin position="6"/>
        <end position="24"/>
    </location>
</feature>
<dbReference type="GO" id="GO:0042597">
    <property type="term" value="C:periplasmic space"/>
    <property type="evidence" value="ECO:0007669"/>
    <property type="project" value="UniProtKB-SubCell"/>
</dbReference>